<dbReference type="Proteomes" id="UP000244240">
    <property type="component" value="Unassembled WGS sequence"/>
</dbReference>
<dbReference type="Pfam" id="PF06243">
    <property type="entry name" value="PaaB"/>
    <property type="match status" value="1"/>
</dbReference>
<organism evidence="2 3">
    <name type="scientific">Melghirimyces profundicolus</name>
    <dbReference type="NCBI Taxonomy" id="1242148"/>
    <lineage>
        <taxon>Bacteria</taxon>
        <taxon>Bacillati</taxon>
        <taxon>Bacillota</taxon>
        <taxon>Bacilli</taxon>
        <taxon>Bacillales</taxon>
        <taxon>Thermoactinomycetaceae</taxon>
        <taxon>Melghirimyces</taxon>
    </lineage>
</organism>
<dbReference type="EMBL" id="QBKR01000004">
    <property type="protein sequence ID" value="PTX63330.1"/>
    <property type="molecule type" value="Genomic_DNA"/>
</dbReference>
<sequence>MREKGVEKLEGCEIRTEYEVFEVFVQKTQADPHIHVGSVVAPSPDMALVTARENFLRREQAVNIWIVPRDEVHATPYDDPDWFAREFDRKYREVGGYSENGRLWKRYRERAMHLEDIVRDLNGTPAGNSGKRDGGKGS</sequence>
<proteinExistence type="predicted"/>
<evidence type="ECO:0000313" key="2">
    <source>
        <dbReference type="EMBL" id="PTX63330.1"/>
    </source>
</evidence>
<accession>A0A2T6C4T3</accession>
<feature type="region of interest" description="Disordered" evidence="1">
    <location>
        <begin position="119"/>
        <end position="138"/>
    </location>
</feature>
<dbReference type="AlphaFoldDB" id="A0A2T6C4T3"/>
<evidence type="ECO:0000256" key="1">
    <source>
        <dbReference type="SAM" id="MobiDB-lite"/>
    </source>
</evidence>
<comment type="caution">
    <text evidence="2">The sequence shown here is derived from an EMBL/GenBank/DDBJ whole genome shotgun (WGS) entry which is preliminary data.</text>
</comment>
<dbReference type="OrthoDB" id="2085342at2"/>
<dbReference type="Gene3D" id="3.10.20.520">
    <property type="entry name" value="Phenylacetic acid degradation B"/>
    <property type="match status" value="1"/>
</dbReference>
<reference evidence="2 3" key="1">
    <citation type="submission" date="2018-04" db="EMBL/GenBank/DDBJ databases">
        <title>Genomic Encyclopedia of Archaeal and Bacterial Type Strains, Phase II (KMG-II): from individual species to whole genera.</title>
        <authorList>
            <person name="Goeker M."/>
        </authorList>
    </citation>
    <scope>NUCLEOTIDE SEQUENCE [LARGE SCALE GENOMIC DNA]</scope>
    <source>
        <strain evidence="2 3">DSM 45787</strain>
    </source>
</reference>
<gene>
    <name evidence="2" type="ORF">C8P63_104177</name>
</gene>
<evidence type="ECO:0000313" key="3">
    <source>
        <dbReference type="Proteomes" id="UP000244240"/>
    </source>
</evidence>
<protein>
    <submittedName>
        <fullName evidence="2">Ring-1,2-phenylacetyl-CoA epoxidase subunit PaaB</fullName>
    </submittedName>
</protein>
<dbReference type="InterPro" id="IPR009359">
    <property type="entry name" value="PaaB"/>
</dbReference>
<keyword evidence="3" id="KW-1185">Reference proteome</keyword>
<dbReference type="InterPro" id="IPR038693">
    <property type="entry name" value="PaaB_sf"/>
</dbReference>
<name>A0A2T6C4T3_9BACL</name>